<dbReference type="Proteomes" id="UP000193920">
    <property type="component" value="Unassembled WGS sequence"/>
</dbReference>
<feature type="region of interest" description="Disordered" evidence="1">
    <location>
        <begin position="25"/>
        <end position="72"/>
    </location>
</feature>
<reference evidence="2 3" key="1">
    <citation type="submission" date="2016-08" db="EMBL/GenBank/DDBJ databases">
        <title>A Parts List for Fungal Cellulosomes Revealed by Comparative Genomics.</title>
        <authorList>
            <consortium name="DOE Joint Genome Institute"/>
            <person name="Haitjema C.H."/>
            <person name="Gilmore S.P."/>
            <person name="Henske J.K."/>
            <person name="Solomon K.V."/>
            <person name="De Groot R."/>
            <person name="Kuo A."/>
            <person name="Mondo S.J."/>
            <person name="Salamov A.A."/>
            <person name="Labutti K."/>
            <person name="Zhao Z."/>
            <person name="Chiniquy J."/>
            <person name="Barry K."/>
            <person name="Brewer H.M."/>
            <person name="Purvine S.O."/>
            <person name="Wright A.T."/>
            <person name="Boxma B."/>
            <person name="Van Alen T."/>
            <person name="Hackstein J.H."/>
            <person name="Baker S.E."/>
            <person name="Grigoriev I.V."/>
            <person name="O'Malley M.A."/>
        </authorList>
    </citation>
    <scope>NUCLEOTIDE SEQUENCE [LARGE SCALE GENOMIC DNA]</scope>
    <source>
        <strain evidence="2 3">G1</strain>
    </source>
</reference>
<comment type="caution">
    <text evidence="2">The sequence shown here is derived from an EMBL/GenBank/DDBJ whole genome shotgun (WGS) entry which is preliminary data.</text>
</comment>
<evidence type="ECO:0000256" key="1">
    <source>
        <dbReference type="SAM" id="MobiDB-lite"/>
    </source>
</evidence>
<protein>
    <submittedName>
        <fullName evidence="2">Uncharacterized protein</fullName>
    </submittedName>
</protein>
<dbReference type="EMBL" id="MCOG01000096">
    <property type="protein sequence ID" value="ORY51160.1"/>
    <property type="molecule type" value="Genomic_DNA"/>
</dbReference>
<keyword evidence="3" id="KW-1185">Reference proteome</keyword>
<proteinExistence type="predicted"/>
<dbReference type="OrthoDB" id="10568962at2759"/>
<evidence type="ECO:0000313" key="2">
    <source>
        <dbReference type="EMBL" id="ORY51160.1"/>
    </source>
</evidence>
<name>A0A1Y2CVV1_9FUNG</name>
<sequence>MSMTNSSSNSLNTYGMEEIKDARLKDASISPEDSIDNTYNASSTDCIINLDNNNSKNRRKSSGSKKSYRKKL</sequence>
<feature type="compositionally biased region" description="Polar residues" evidence="1">
    <location>
        <begin position="36"/>
        <end position="46"/>
    </location>
</feature>
<accession>A0A1Y2CVV1</accession>
<gene>
    <name evidence="2" type="ORF">LY90DRAFT_702831</name>
</gene>
<dbReference type="AlphaFoldDB" id="A0A1Y2CVV1"/>
<feature type="compositionally biased region" description="Basic residues" evidence="1">
    <location>
        <begin position="56"/>
        <end position="72"/>
    </location>
</feature>
<evidence type="ECO:0000313" key="3">
    <source>
        <dbReference type="Proteomes" id="UP000193920"/>
    </source>
</evidence>
<organism evidence="2 3">
    <name type="scientific">Neocallimastix californiae</name>
    <dbReference type="NCBI Taxonomy" id="1754190"/>
    <lineage>
        <taxon>Eukaryota</taxon>
        <taxon>Fungi</taxon>
        <taxon>Fungi incertae sedis</taxon>
        <taxon>Chytridiomycota</taxon>
        <taxon>Chytridiomycota incertae sedis</taxon>
        <taxon>Neocallimastigomycetes</taxon>
        <taxon>Neocallimastigales</taxon>
        <taxon>Neocallimastigaceae</taxon>
        <taxon>Neocallimastix</taxon>
    </lineage>
</organism>